<organism evidence="3">
    <name type="scientific">Arthroderma gypseum (strain ATCC MYA-4604 / CBS 118893)</name>
    <name type="common">Microsporum gypseum</name>
    <dbReference type="NCBI Taxonomy" id="535722"/>
    <lineage>
        <taxon>Eukaryota</taxon>
        <taxon>Fungi</taxon>
        <taxon>Dikarya</taxon>
        <taxon>Ascomycota</taxon>
        <taxon>Pezizomycotina</taxon>
        <taxon>Eurotiomycetes</taxon>
        <taxon>Eurotiomycetidae</taxon>
        <taxon>Onygenales</taxon>
        <taxon>Arthrodermataceae</taxon>
        <taxon>Nannizzia</taxon>
    </lineage>
</organism>
<dbReference type="OMA" id="LFADVHY"/>
<dbReference type="STRING" id="535722.E4V375"/>
<keyword evidence="3" id="KW-1185">Reference proteome</keyword>
<evidence type="ECO:0000313" key="3">
    <source>
        <dbReference type="Proteomes" id="UP000002669"/>
    </source>
</evidence>
<dbReference type="RefSeq" id="XP_003170212.1">
    <property type="nucleotide sequence ID" value="XM_003170164.1"/>
</dbReference>
<feature type="region of interest" description="Disordered" evidence="1">
    <location>
        <begin position="185"/>
        <end position="231"/>
    </location>
</feature>
<dbReference type="HOGENOM" id="CLU_032402_0_0_1"/>
<feature type="compositionally biased region" description="Pro residues" evidence="1">
    <location>
        <begin position="274"/>
        <end position="293"/>
    </location>
</feature>
<dbReference type="eggNOG" id="ENOG502QQEE">
    <property type="taxonomic scope" value="Eukaryota"/>
</dbReference>
<reference evidence="3" key="1">
    <citation type="journal article" date="2012" name="MBio">
        <title>Comparative genome analysis of Trichophyton rubrum and related dermatophytes reveals candidate genes involved in infection.</title>
        <authorList>
            <person name="Martinez D.A."/>
            <person name="Oliver B.G."/>
            <person name="Graeser Y."/>
            <person name="Goldberg J.M."/>
            <person name="Li W."/>
            <person name="Martinez-Rossi N.M."/>
            <person name="Monod M."/>
            <person name="Shelest E."/>
            <person name="Barton R.C."/>
            <person name="Birch E."/>
            <person name="Brakhage A.A."/>
            <person name="Chen Z."/>
            <person name="Gurr S.J."/>
            <person name="Heiman D."/>
            <person name="Heitman J."/>
            <person name="Kosti I."/>
            <person name="Rossi A."/>
            <person name="Saif S."/>
            <person name="Samalova M."/>
            <person name="Saunders C.W."/>
            <person name="Shea T."/>
            <person name="Summerbell R.C."/>
            <person name="Xu J."/>
            <person name="Young S."/>
            <person name="Zeng Q."/>
            <person name="Birren B.W."/>
            <person name="Cuomo C.A."/>
            <person name="White T.C."/>
        </authorList>
    </citation>
    <scope>NUCLEOTIDE SEQUENCE [LARGE SCALE GENOMIC DNA]</scope>
    <source>
        <strain evidence="3">ATCC MYA-4604 / CBS 118893</strain>
    </source>
</reference>
<feature type="compositionally biased region" description="Low complexity" evidence="1">
    <location>
        <begin position="378"/>
        <end position="391"/>
    </location>
</feature>
<dbReference type="EMBL" id="DS989828">
    <property type="protein sequence ID" value="EFR04449.1"/>
    <property type="molecule type" value="Genomic_DNA"/>
</dbReference>
<name>E4V375_ARTGP</name>
<protein>
    <recommendedName>
        <fullName evidence="4">RNA recognition motif-containing protein</fullName>
    </recommendedName>
</protein>
<feature type="compositionally biased region" description="Polar residues" evidence="1">
    <location>
        <begin position="414"/>
        <end position="436"/>
    </location>
</feature>
<dbReference type="AlphaFoldDB" id="E4V375"/>
<dbReference type="GeneID" id="10025451"/>
<dbReference type="VEuPathDB" id="FungiDB:MGYG_07457"/>
<feature type="compositionally biased region" description="Pro residues" evidence="1">
    <location>
        <begin position="213"/>
        <end position="231"/>
    </location>
</feature>
<proteinExistence type="predicted"/>
<feature type="compositionally biased region" description="Low complexity" evidence="1">
    <location>
        <begin position="457"/>
        <end position="468"/>
    </location>
</feature>
<dbReference type="OrthoDB" id="5408296at2759"/>
<feature type="compositionally biased region" description="Basic and acidic residues" evidence="1">
    <location>
        <begin position="198"/>
        <end position="209"/>
    </location>
</feature>
<dbReference type="InParanoid" id="E4V375"/>
<sequence>MPPLPGEERLLTVFSDVHYYFTAPSPQPTHHRFDKGSYLYIYHNPTQGGSRIEIANNPGTREQDAFNGSLSSIHLRTSDTFPTLFTLTVDGCRNSMGVAPPAHGSGEHEWRLGWMNPADRTMSYYRLHTLDLYFWTLDDAKQFLATVKRLLAPSQLENMQQIQPSSQQAPISAVVQNLEKVAISDPGYQQQQQQQQQTRHELHSGDAHSIKNIPPPPPPPPHPTMQPTPPIIPASVQVVTQPVSPIDDAISQTSITQGRQDAPGSYAPLAYNPAAPPAPEPIKPREATPPPPESAAGTGLSTPGVGMTFAPPPTGEIESPQPIQPHGVGNFNSANPQPYTVPGVQGTYSPAPSSIHQQSYTPGHPPLGGMTFGPPPTTATVPPNAPSVTATSHRGSYGSAFAPPPQDPNAHLYGQQSFGPPPVNQYTQPLTQNQAHLTRRESQASQHSAGGYSYNYPQQQQHQQQQPPGSTDYSIHQQVYIPPGSDHTPTANRSEPAKYGKLGSSAMRMEKGVNKLFKKLENRI</sequence>
<evidence type="ECO:0008006" key="4">
    <source>
        <dbReference type="Google" id="ProtNLM"/>
    </source>
</evidence>
<accession>E4V375</accession>
<evidence type="ECO:0000256" key="1">
    <source>
        <dbReference type="SAM" id="MobiDB-lite"/>
    </source>
</evidence>
<evidence type="ECO:0000313" key="2">
    <source>
        <dbReference type="EMBL" id="EFR04449.1"/>
    </source>
</evidence>
<dbReference type="Proteomes" id="UP000002669">
    <property type="component" value="Unassembled WGS sequence"/>
</dbReference>
<feature type="compositionally biased region" description="Polar residues" evidence="1">
    <location>
        <begin position="346"/>
        <end position="361"/>
    </location>
</feature>
<feature type="region of interest" description="Disordered" evidence="1">
    <location>
        <begin position="254"/>
        <end position="505"/>
    </location>
</feature>
<gene>
    <name evidence="2" type="ORF">MGYG_07457</name>
</gene>